<organism evidence="2">
    <name type="scientific">Tanacetum cinerariifolium</name>
    <name type="common">Dalmatian daisy</name>
    <name type="synonym">Chrysanthemum cinerariifolium</name>
    <dbReference type="NCBI Taxonomy" id="118510"/>
    <lineage>
        <taxon>Eukaryota</taxon>
        <taxon>Viridiplantae</taxon>
        <taxon>Streptophyta</taxon>
        <taxon>Embryophyta</taxon>
        <taxon>Tracheophyta</taxon>
        <taxon>Spermatophyta</taxon>
        <taxon>Magnoliopsida</taxon>
        <taxon>eudicotyledons</taxon>
        <taxon>Gunneridae</taxon>
        <taxon>Pentapetalae</taxon>
        <taxon>asterids</taxon>
        <taxon>campanulids</taxon>
        <taxon>Asterales</taxon>
        <taxon>Asteraceae</taxon>
        <taxon>Asteroideae</taxon>
        <taxon>Anthemideae</taxon>
        <taxon>Anthemidinae</taxon>
        <taxon>Tanacetum</taxon>
    </lineage>
</organism>
<dbReference type="EMBL" id="BKCJ010010780">
    <property type="protein sequence ID" value="GEU93113.1"/>
    <property type="molecule type" value="Genomic_DNA"/>
</dbReference>
<dbReference type="GO" id="GO:0008233">
    <property type="term" value="F:peptidase activity"/>
    <property type="evidence" value="ECO:0007669"/>
    <property type="project" value="UniProtKB-KW"/>
</dbReference>
<accession>A0A6L2P3V7</accession>
<reference evidence="2" key="1">
    <citation type="journal article" date="2019" name="Sci. Rep.">
        <title>Draft genome of Tanacetum cinerariifolium, the natural source of mosquito coil.</title>
        <authorList>
            <person name="Yamashiro T."/>
            <person name="Shiraishi A."/>
            <person name="Satake H."/>
            <person name="Nakayama K."/>
        </authorList>
    </citation>
    <scope>NUCLEOTIDE SEQUENCE</scope>
</reference>
<keyword evidence="2" id="KW-0378">Hydrolase</keyword>
<sequence>MLGNNPRYVANYALYGFVFPLKVTTPNPATRGSSSSRSVHTCVRKEVRREVHVHTEVHSFVEEEVCTQSVDKDDVPEIVVLEKNVKEQQMQIADMQRRLLSLEDIIKQLNNVPSKVDHNVDNNVDHNFDHIVRDRVDLAEESESAAIDGLISLQSHDIHSQPFLSPSKVTQLINELFTSPNGPGFSQLDDGYRILMDFWERLVGRSASKRGWLADDPNDDWAMESPYLSDMLSRYELPLYYADGNKYGVPWFASGVEKVYFHVNEKDFHWCLVELHIRSGVITFGCLAVLNLKQENQTH</sequence>
<name>A0A6L2P3V7_TANCI</name>
<protein>
    <submittedName>
        <fullName evidence="2">Ulp1 protease family, C-terminal catalytic domain-containing protein</fullName>
    </submittedName>
</protein>
<comment type="caution">
    <text evidence="2">The sequence shown here is derived from an EMBL/GenBank/DDBJ whole genome shotgun (WGS) entry which is preliminary data.</text>
</comment>
<gene>
    <name evidence="2" type="ORF">Tci_065091</name>
</gene>
<feature type="coiled-coil region" evidence="1">
    <location>
        <begin position="78"/>
        <end position="112"/>
    </location>
</feature>
<keyword evidence="2" id="KW-0645">Protease</keyword>
<evidence type="ECO:0000256" key="1">
    <source>
        <dbReference type="SAM" id="Coils"/>
    </source>
</evidence>
<keyword evidence="1" id="KW-0175">Coiled coil</keyword>
<dbReference type="AlphaFoldDB" id="A0A6L2P3V7"/>
<dbReference type="GO" id="GO:0006508">
    <property type="term" value="P:proteolysis"/>
    <property type="evidence" value="ECO:0007669"/>
    <property type="project" value="UniProtKB-KW"/>
</dbReference>
<evidence type="ECO:0000313" key="2">
    <source>
        <dbReference type="EMBL" id="GEU93113.1"/>
    </source>
</evidence>
<proteinExistence type="predicted"/>